<protein>
    <submittedName>
        <fullName evidence="1">Uncharacterized protein</fullName>
    </submittedName>
</protein>
<organism evidence="1 2">
    <name type="scientific">Psilocybe cf. subviscida</name>
    <dbReference type="NCBI Taxonomy" id="2480587"/>
    <lineage>
        <taxon>Eukaryota</taxon>
        <taxon>Fungi</taxon>
        <taxon>Dikarya</taxon>
        <taxon>Basidiomycota</taxon>
        <taxon>Agaricomycotina</taxon>
        <taxon>Agaricomycetes</taxon>
        <taxon>Agaricomycetidae</taxon>
        <taxon>Agaricales</taxon>
        <taxon>Agaricineae</taxon>
        <taxon>Strophariaceae</taxon>
        <taxon>Psilocybe</taxon>
    </lineage>
</organism>
<sequence length="67" mass="7586">MIHTFLMEAVATGNVAARLKMIATSHRRKLKVMSMREELLYLLQQIERNEDADVLSSLNAALDCPNL</sequence>
<dbReference type="Proteomes" id="UP000567179">
    <property type="component" value="Unassembled WGS sequence"/>
</dbReference>
<gene>
    <name evidence="1" type="ORF">D9619_012214</name>
</gene>
<accession>A0A8H5B7D1</accession>
<dbReference type="EMBL" id="JAACJJ010000031">
    <property type="protein sequence ID" value="KAF5317940.1"/>
    <property type="molecule type" value="Genomic_DNA"/>
</dbReference>
<keyword evidence="2" id="KW-1185">Reference proteome</keyword>
<dbReference type="AlphaFoldDB" id="A0A8H5B7D1"/>
<evidence type="ECO:0000313" key="1">
    <source>
        <dbReference type="EMBL" id="KAF5317940.1"/>
    </source>
</evidence>
<reference evidence="1 2" key="1">
    <citation type="journal article" date="2020" name="ISME J.">
        <title>Uncovering the hidden diversity of litter-decomposition mechanisms in mushroom-forming fungi.</title>
        <authorList>
            <person name="Floudas D."/>
            <person name="Bentzer J."/>
            <person name="Ahren D."/>
            <person name="Johansson T."/>
            <person name="Persson P."/>
            <person name="Tunlid A."/>
        </authorList>
    </citation>
    <scope>NUCLEOTIDE SEQUENCE [LARGE SCALE GENOMIC DNA]</scope>
    <source>
        <strain evidence="1 2">CBS 101986</strain>
    </source>
</reference>
<name>A0A8H5B7D1_9AGAR</name>
<evidence type="ECO:0000313" key="2">
    <source>
        <dbReference type="Proteomes" id="UP000567179"/>
    </source>
</evidence>
<proteinExistence type="predicted"/>
<comment type="caution">
    <text evidence="1">The sequence shown here is derived from an EMBL/GenBank/DDBJ whole genome shotgun (WGS) entry which is preliminary data.</text>
</comment>